<keyword evidence="1" id="KW-0285">Flavoprotein</keyword>
<proteinExistence type="predicted"/>
<dbReference type="EMBL" id="JADDIV010000001">
    <property type="protein sequence ID" value="MBE7366181.1"/>
    <property type="molecule type" value="Genomic_DNA"/>
</dbReference>
<dbReference type="InterPro" id="IPR016166">
    <property type="entry name" value="FAD-bd_PCMH"/>
</dbReference>
<dbReference type="InterPro" id="IPR036318">
    <property type="entry name" value="FAD-bd_PCMH-like_sf"/>
</dbReference>
<evidence type="ECO:0000313" key="5">
    <source>
        <dbReference type="Proteomes" id="UP000806285"/>
    </source>
</evidence>
<dbReference type="InterPro" id="IPR006094">
    <property type="entry name" value="Oxid_FAD_bind_N"/>
</dbReference>
<keyword evidence="5" id="KW-1185">Reference proteome</keyword>
<dbReference type="Gene3D" id="3.30.465.10">
    <property type="match status" value="1"/>
</dbReference>
<dbReference type="PROSITE" id="PS51387">
    <property type="entry name" value="FAD_PCMH"/>
    <property type="match status" value="1"/>
</dbReference>
<organism evidence="4 5">
    <name type="scientific">Ramlibacter pallidus</name>
    <dbReference type="NCBI Taxonomy" id="2780087"/>
    <lineage>
        <taxon>Bacteria</taxon>
        <taxon>Pseudomonadati</taxon>
        <taxon>Pseudomonadota</taxon>
        <taxon>Betaproteobacteria</taxon>
        <taxon>Burkholderiales</taxon>
        <taxon>Comamonadaceae</taxon>
        <taxon>Ramlibacter</taxon>
    </lineage>
</organism>
<comment type="caution">
    <text evidence="4">The sequence shown here is derived from an EMBL/GenBank/DDBJ whole genome shotgun (WGS) entry which is preliminary data.</text>
</comment>
<dbReference type="InterPro" id="IPR016169">
    <property type="entry name" value="FAD-bd_PCMH_sub2"/>
</dbReference>
<dbReference type="RefSeq" id="WP_193674812.1">
    <property type="nucleotide sequence ID" value="NZ_JADDIV010000001.1"/>
</dbReference>
<dbReference type="PANTHER" id="PTHR11748:SF119">
    <property type="entry name" value="D-2-HYDROXYGLUTARATE DEHYDROGENASE"/>
    <property type="match status" value="1"/>
</dbReference>
<dbReference type="InterPro" id="IPR016164">
    <property type="entry name" value="FAD-linked_Oxase-like_C"/>
</dbReference>
<accession>A0ABR9RY59</accession>
<protein>
    <submittedName>
        <fullName evidence="4">FAD-binding oxidoreductase</fullName>
    </submittedName>
</protein>
<dbReference type="SUPFAM" id="SSF55103">
    <property type="entry name" value="FAD-linked oxidases, C-terminal domain"/>
    <property type="match status" value="1"/>
</dbReference>
<evidence type="ECO:0000259" key="3">
    <source>
        <dbReference type="PROSITE" id="PS51387"/>
    </source>
</evidence>
<gene>
    <name evidence="4" type="ORF">IM787_01250</name>
</gene>
<sequence>MNAPIHPIEQLHVALPDLDWVTDGNRIARLSQDFSWFSPVLKRQLAGKVADAVARPRNEDEVKRLVGLCAKLRIPLTIRGSGTGNYGQAVPLRGGVVLDMSGYNQFIGARHGTARAQAGMRLVDFEKETRAACGMELRCMPSTYRSATLGGLFGGGFGGIGSINHGPLAARGNVIAIKALTIEEEPQVVELRGPDALLLHHLWGTNGLVLEIELALAPAQDWQEHFVVFRSFDDALEFGNAVAHAPGIAKREIGLLADPIPGYLKQHADELPAGCHAMILAIAPSSEGAMRELAQLWRGEVTYTATAEDIARTRHTLLEYTWNHTTLAAFKVDKGITYLQSAFTPGQHLEQVRRMEKLLSPEVQMHAEFIRNLDGQVTCTALQVVKFTTEERLQEIMALHRENGVRINDPHVFIVEDGKAGGALSQGVLDMKKRFDPLGLLNPGKVRAWMEEGPQ</sequence>
<dbReference type="SUPFAM" id="SSF56176">
    <property type="entry name" value="FAD-binding/transporter-associated domain-like"/>
    <property type="match status" value="1"/>
</dbReference>
<keyword evidence="2" id="KW-0274">FAD</keyword>
<reference evidence="4 5" key="1">
    <citation type="submission" date="2020-10" db="EMBL/GenBank/DDBJ databases">
        <title>Ramlibacter sp. HM2 16S ribosomal RNA gene Genome sequencing and assembly.</title>
        <authorList>
            <person name="Kang M."/>
        </authorList>
    </citation>
    <scope>NUCLEOTIDE SEQUENCE [LARGE SCALE GENOMIC DNA]</scope>
    <source>
        <strain evidence="4 5">HM2</strain>
    </source>
</reference>
<dbReference type="Pfam" id="PF01565">
    <property type="entry name" value="FAD_binding_4"/>
    <property type="match status" value="1"/>
</dbReference>
<evidence type="ECO:0000313" key="4">
    <source>
        <dbReference type="EMBL" id="MBE7366181.1"/>
    </source>
</evidence>
<dbReference type="PANTHER" id="PTHR11748">
    <property type="entry name" value="D-LACTATE DEHYDROGENASE"/>
    <property type="match status" value="1"/>
</dbReference>
<feature type="domain" description="FAD-binding PCMH-type" evidence="3">
    <location>
        <begin position="46"/>
        <end position="219"/>
    </location>
</feature>
<evidence type="ECO:0000256" key="1">
    <source>
        <dbReference type="ARBA" id="ARBA00022630"/>
    </source>
</evidence>
<dbReference type="Proteomes" id="UP000806285">
    <property type="component" value="Unassembled WGS sequence"/>
</dbReference>
<name>A0ABR9RY59_9BURK</name>
<evidence type="ECO:0000256" key="2">
    <source>
        <dbReference type="ARBA" id="ARBA00022827"/>
    </source>
</evidence>